<feature type="domain" description="Hexokinase C-terminal" evidence="8">
    <location>
        <begin position="281"/>
        <end position="570"/>
    </location>
</feature>
<dbReference type="GO" id="GO:0006006">
    <property type="term" value="P:glucose metabolic process"/>
    <property type="evidence" value="ECO:0007669"/>
    <property type="project" value="TreeGrafter"/>
</dbReference>
<dbReference type="EC" id="2.7.1.-" evidence="6"/>
<evidence type="ECO:0000313" key="11">
    <source>
        <dbReference type="Proteomes" id="UP000006039"/>
    </source>
</evidence>
<dbReference type="RefSeq" id="XP_009223087.1">
    <property type="nucleotide sequence ID" value="XM_009224823.1"/>
</dbReference>
<evidence type="ECO:0000313" key="9">
    <source>
        <dbReference type="EMBL" id="EJT77087.1"/>
    </source>
</evidence>
<accession>J3P0F4</accession>
<dbReference type="Gene3D" id="3.40.367.20">
    <property type="match status" value="1"/>
</dbReference>
<dbReference type="InterPro" id="IPR022673">
    <property type="entry name" value="Hexokinase_C"/>
</dbReference>
<reference evidence="9" key="2">
    <citation type="submission" date="2010-07" db="EMBL/GenBank/DDBJ databases">
        <authorList>
            <consortium name="The Broad Institute Genome Sequencing Platform"/>
            <consortium name="Broad Institute Genome Sequencing Center for Infectious Disease"/>
            <person name="Ma L.-J."/>
            <person name="Dead R."/>
            <person name="Young S."/>
            <person name="Zeng Q."/>
            <person name="Koehrsen M."/>
            <person name="Alvarado L."/>
            <person name="Berlin A."/>
            <person name="Chapman S.B."/>
            <person name="Chen Z."/>
            <person name="Freedman E."/>
            <person name="Gellesch M."/>
            <person name="Goldberg J."/>
            <person name="Griggs A."/>
            <person name="Gujja S."/>
            <person name="Heilman E.R."/>
            <person name="Heiman D."/>
            <person name="Hepburn T."/>
            <person name="Howarth C."/>
            <person name="Jen D."/>
            <person name="Larson L."/>
            <person name="Mehta T."/>
            <person name="Neiman D."/>
            <person name="Pearson M."/>
            <person name="Roberts A."/>
            <person name="Saif S."/>
            <person name="Shea T."/>
            <person name="Shenoy N."/>
            <person name="Sisk P."/>
            <person name="Stolte C."/>
            <person name="Sykes S."/>
            <person name="Walk T."/>
            <person name="White J."/>
            <person name="Yandava C."/>
            <person name="Haas B."/>
            <person name="Nusbaum C."/>
            <person name="Birren B."/>
        </authorList>
    </citation>
    <scope>NUCLEOTIDE SEQUENCE</scope>
    <source>
        <strain evidence="9">R3-111a-1</strain>
    </source>
</reference>
<reference evidence="11" key="1">
    <citation type="submission" date="2010-07" db="EMBL/GenBank/DDBJ databases">
        <title>The genome sequence of Gaeumannomyces graminis var. tritici strain R3-111a-1.</title>
        <authorList>
            <consortium name="The Broad Institute Genome Sequencing Platform"/>
            <person name="Ma L.-J."/>
            <person name="Dead R."/>
            <person name="Young S."/>
            <person name="Zeng Q."/>
            <person name="Koehrsen M."/>
            <person name="Alvarado L."/>
            <person name="Berlin A."/>
            <person name="Chapman S.B."/>
            <person name="Chen Z."/>
            <person name="Freedman E."/>
            <person name="Gellesch M."/>
            <person name="Goldberg J."/>
            <person name="Griggs A."/>
            <person name="Gujja S."/>
            <person name="Heilman E.R."/>
            <person name="Heiman D."/>
            <person name="Hepburn T."/>
            <person name="Howarth C."/>
            <person name="Jen D."/>
            <person name="Larson L."/>
            <person name="Mehta T."/>
            <person name="Neiman D."/>
            <person name="Pearson M."/>
            <person name="Roberts A."/>
            <person name="Saif S."/>
            <person name="Shea T."/>
            <person name="Shenoy N."/>
            <person name="Sisk P."/>
            <person name="Stolte C."/>
            <person name="Sykes S."/>
            <person name="Walk T."/>
            <person name="White J."/>
            <person name="Yandava C."/>
            <person name="Haas B."/>
            <person name="Nusbaum C."/>
            <person name="Birren B."/>
        </authorList>
    </citation>
    <scope>NUCLEOTIDE SEQUENCE [LARGE SCALE GENOMIC DNA]</scope>
    <source>
        <strain evidence="11">R3-111a-1</strain>
    </source>
</reference>
<dbReference type="InterPro" id="IPR001312">
    <property type="entry name" value="Hexokinase"/>
</dbReference>
<dbReference type="OrthoDB" id="419537at2759"/>
<dbReference type="GO" id="GO:0001678">
    <property type="term" value="P:intracellular glucose homeostasis"/>
    <property type="evidence" value="ECO:0007669"/>
    <property type="project" value="InterPro"/>
</dbReference>
<evidence type="ECO:0000256" key="4">
    <source>
        <dbReference type="ARBA" id="ARBA00022777"/>
    </source>
</evidence>
<sequence length="577" mass="61337">MEPLASAMTSLRSALIAALRSLLVGRSLIQAILAYWTGRNTLKQLDGNPAPIGPSGGGRRQYDGILEFLQEAEELLLQPVNPAALREFSLQLKAQLRERLWSDTACMLPSYNHLLPDGSEHGRYLALDVGGSTLRVALVELDAKAKAGRGGKSSIVRMSTFRIDSDIKNLVGMDFFDWVAARIVETVSSAPEDAHENGSEKPIPVGLAWSFPIEQTSAKGGLLQGMGKGFLAADGLLGLDLGDIIQMACSKRGLNVELAAIVNDSSATLLSETYQSPLTRFGLILGTGFNISAFLSTSAIDGPKFGARQASWLQKASHVIINTEMGMFGKGILPMTRWDRRLNDSHPKPEFQPLEHFVAGFYLGELARLVLVEAIESTGIFGGIVPPSLLKPYSLETETISAVEGDTTSSLSGAISAFSARHPSPVAPTTEDMTALKTIASLVTQRSAAIVAAAVHGLWELKAETECECLESLTEAAAASARSDAPTDARDGCRFMEQTKAEMGLGRVMVAYNGSVIEQYPGFLKNCQGYIDGLLASSSSSSSSSRLSGGIELVPAKESSLIGAAVALACREEGKAN</sequence>
<keyword evidence="2 6" id="KW-0808">Transferase</keyword>
<evidence type="ECO:0000259" key="7">
    <source>
        <dbReference type="Pfam" id="PF00349"/>
    </source>
</evidence>
<dbReference type="SUPFAM" id="SSF53067">
    <property type="entry name" value="Actin-like ATPase domain"/>
    <property type="match status" value="2"/>
</dbReference>
<dbReference type="GO" id="GO:0005829">
    <property type="term" value="C:cytosol"/>
    <property type="evidence" value="ECO:0007669"/>
    <property type="project" value="TreeGrafter"/>
</dbReference>
<dbReference type="GO" id="GO:0008865">
    <property type="term" value="F:fructokinase activity"/>
    <property type="evidence" value="ECO:0007669"/>
    <property type="project" value="TreeGrafter"/>
</dbReference>
<dbReference type="AlphaFoldDB" id="J3P0F4"/>
<gene>
    <name evidence="10" type="primary">20347458</name>
    <name evidence="9" type="ORF">GGTG_07000</name>
</gene>
<dbReference type="InterPro" id="IPR022672">
    <property type="entry name" value="Hexokinase_N"/>
</dbReference>
<evidence type="ECO:0000256" key="1">
    <source>
        <dbReference type="ARBA" id="ARBA00009225"/>
    </source>
</evidence>
<dbReference type="EMBL" id="GL385397">
    <property type="protein sequence ID" value="EJT77087.1"/>
    <property type="molecule type" value="Genomic_DNA"/>
</dbReference>
<evidence type="ECO:0000259" key="8">
    <source>
        <dbReference type="Pfam" id="PF03727"/>
    </source>
</evidence>
<evidence type="ECO:0000256" key="5">
    <source>
        <dbReference type="ARBA" id="ARBA00022840"/>
    </source>
</evidence>
<dbReference type="Pfam" id="PF03727">
    <property type="entry name" value="Hexokinase_2"/>
    <property type="match status" value="1"/>
</dbReference>
<dbReference type="GO" id="GO:0006013">
    <property type="term" value="P:mannose metabolic process"/>
    <property type="evidence" value="ECO:0007669"/>
    <property type="project" value="TreeGrafter"/>
</dbReference>
<dbReference type="GO" id="GO:0005524">
    <property type="term" value="F:ATP binding"/>
    <property type="evidence" value="ECO:0007669"/>
    <property type="project" value="UniProtKB-UniRule"/>
</dbReference>
<dbReference type="HOGENOM" id="CLU_014393_4_1_1"/>
<dbReference type="GO" id="GO:0005536">
    <property type="term" value="F:D-glucose binding"/>
    <property type="evidence" value="ECO:0007669"/>
    <property type="project" value="InterPro"/>
</dbReference>
<keyword evidence="4 6" id="KW-0418">Kinase</keyword>
<feature type="domain" description="Hexokinase N-terminal" evidence="7">
    <location>
        <begin position="81"/>
        <end position="274"/>
    </location>
</feature>
<evidence type="ECO:0000256" key="6">
    <source>
        <dbReference type="RuleBase" id="RU362007"/>
    </source>
</evidence>
<evidence type="ECO:0000313" key="10">
    <source>
        <dbReference type="EnsemblFungi" id="EJT77087"/>
    </source>
</evidence>
<reference evidence="10" key="4">
    <citation type="journal article" date="2015" name="G3 (Bethesda)">
        <title>Genome sequences of three phytopathogenic species of the Magnaporthaceae family of fungi.</title>
        <authorList>
            <person name="Okagaki L.H."/>
            <person name="Nunes C.C."/>
            <person name="Sailsbery J."/>
            <person name="Clay B."/>
            <person name="Brown D."/>
            <person name="John T."/>
            <person name="Oh Y."/>
            <person name="Young N."/>
            <person name="Fitzgerald M."/>
            <person name="Haas B.J."/>
            <person name="Zeng Q."/>
            <person name="Young S."/>
            <person name="Adiconis X."/>
            <person name="Fan L."/>
            <person name="Levin J.Z."/>
            <person name="Mitchell T.K."/>
            <person name="Okubara P.A."/>
            <person name="Farman M.L."/>
            <person name="Kohn L.M."/>
            <person name="Birren B."/>
            <person name="Ma L.-J."/>
            <person name="Dean R.A."/>
        </authorList>
    </citation>
    <scope>NUCLEOTIDE SEQUENCE</scope>
    <source>
        <strain evidence="10">R3-111a-1</strain>
    </source>
</reference>
<reference evidence="9" key="3">
    <citation type="submission" date="2010-09" db="EMBL/GenBank/DDBJ databases">
        <title>Annotation of Gaeumannomyces graminis var. tritici R3-111a-1.</title>
        <authorList>
            <consortium name="The Broad Institute Genome Sequencing Platform"/>
            <person name="Ma L.-J."/>
            <person name="Dead R."/>
            <person name="Young S.K."/>
            <person name="Zeng Q."/>
            <person name="Gargeya S."/>
            <person name="Fitzgerald M."/>
            <person name="Haas B."/>
            <person name="Abouelleil A."/>
            <person name="Alvarado L."/>
            <person name="Arachchi H.M."/>
            <person name="Berlin A."/>
            <person name="Brown A."/>
            <person name="Chapman S.B."/>
            <person name="Chen Z."/>
            <person name="Dunbar C."/>
            <person name="Freedman E."/>
            <person name="Gearin G."/>
            <person name="Gellesch M."/>
            <person name="Goldberg J."/>
            <person name="Griggs A."/>
            <person name="Gujja S."/>
            <person name="Heiman D."/>
            <person name="Howarth C."/>
            <person name="Larson L."/>
            <person name="Lui A."/>
            <person name="MacDonald P.J.P."/>
            <person name="Mehta T."/>
            <person name="Montmayeur A."/>
            <person name="Murphy C."/>
            <person name="Neiman D."/>
            <person name="Pearson M."/>
            <person name="Priest M."/>
            <person name="Roberts A."/>
            <person name="Saif S."/>
            <person name="Shea T."/>
            <person name="Shenoy N."/>
            <person name="Sisk P."/>
            <person name="Stolte C."/>
            <person name="Sykes S."/>
            <person name="Yandava C."/>
            <person name="Wortman J."/>
            <person name="Nusbaum C."/>
            <person name="Birren B."/>
        </authorList>
    </citation>
    <scope>NUCLEOTIDE SEQUENCE</scope>
    <source>
        <strain evidence="9">R3-111a-1</strain>
    </source>
</reference>
<keyword evidence="3 6" id="KW-0547">Nucleotide-binding</keyword>
<evidence type="ECO:0000256" key="3">
    <source>
        <dbReference type="ARBA" id="ARBA00022741"/>
    </source>
</evidence>
<dbReference type="STRING" id="644352.J3P0F4"/>
<dbReference type="PANTHER" id="PTHR19443:SF24">
    <property type="entry name" value="PHOSPHOTRANSFERASE"/>
    <property type="match status" value="1"/>
</dbReference>
<dbReference type="eggNOG" id="KOG1369">
    <property type="taxonomic scope" value="Eukaryota"/>
</dbReference>
<dbReference type="EnsemblFungi" id="EJT77087">
    <property type="protein sequence ID" value="EJT77087"/>
    <property type="gene ID" value="GGTG_07000"/>
</dbReference>
<comment type="similarity">
    <text evidence="1 6">Belongs to the hexokinase family.</text>
</comment>
<dbReference type="GeneID" id="20347458"/>
<dbReference type="PANTHER" id="PTHR19443">
    <property type="entry name" value="HEXOKINASE"/>
    <property type="match status" value="1"/>
</dbReference>
<dbReference type="VEuPathDB" id="FungiDB:GGTG_07000"/>
<dbReference type="Pfam" id="PF00349">
    <property type="entry name" value="Hexokinase_1"/>
    <property type="match status" value="1"/>
</dbReference>
<name>J3P0F4_GAET3</name>
<protein>
    <recommendedName>
        <fullName evidence="6">Phosphotransferase</fullName>
        <ecNumber evidence="6">2.7.1.-</ecNumber>
    </recommendedName>
</protein>
<dbReference type="UniPathway" id="UPA00109">
    <property type="reaction ID" value="UER00180"/>
</dbReference>
<evidence type="ECO:0000256" key="2">
    <source>
        <dbReference type="ARBA" id="ARBA00022679"/>
    </source>
</evidence>
<dbReference type="GO" id="GO:0005739">
    <property type="term" value="C:mitochondrion"/>
    <property type="evidence" value="ECO:0007669"/>
    <property type="project" value="TreeGrafter"/>
</dbReference>
<dbReference type="PROSITE" id="PS51748">
    <property type="entry name" value="HEXOKINASE_2"/>
    <property type="match status" value="1"/>
</dbReference>
<dbReference type="GO" id="GO:0006096">
    <property type="term" value="P:glycolytic process"/>
    <property type="evidence" value="ECO:0007669"/>
    <property type="project" value="UniProtKB-UniPathway"/>
</dbReference>
<reference evidence="10" key="5">
    <citation type="submission" date="2018-04" db="UniProtKB">
        <authorList>
            <consortium name="EnsemblFungi"/>
        </authorList>
    </citation>
    <scope>IDENTIFICATION</scope>
    <source>
        <strain evidence="10">R3-111a-1</strain>
    </source>
</reference>
<dbReference type="PRINTS" id="PR00475">
    <property type="entry name" value="HEXOKINASE"/>
</dbReference>
<keyword evidence="11" id="KW-1185">Reference proteome</keyword>
<dbReference type="InterPro" id="IPR043129">
    <property type="entry name" value="ATPase_NBD"/>
</dbReference>
<keyword evidence="6" id="KW-0324">Glycolysis</keyword>
<dbReference type="Gene3D" id="3.30.420.40">
    <property type="match status" value="1"/>
</dbReference>
<keyword evidence="5 6" id="KW-0067">ATP-binding</keyword>
<dbReference type="GO" id="GO:0019158">
    <property type="term" value="F:mannokinase activity"/>
    <property type="evidence" value="ECO:0007669"/>
    <property type="project" value="TreeGrafter"/>
</dbReference>
<dbReference type="Proteomes" id="UP000006039">
    <property type="component" value="Unassembled WGS sequence"/>
</dbReference>
<proteinExistence type="inferred from homology"/>
<dbReference type="GO" id="GO:0004340">
    <property type="term" value="F:glucokinase activity"/>
    <property type="evidence" value="ECO:0007669"/>
    <property type="project" value="TreeGrafter"/>
</dbReference>
<organism evidence="9">
    <name type="scientific">Gaeumannomyces tritici (strain R3-111a-1)</name>
    <name type="common">Wheat and barley take-all root rot fungus</name>
    <name type="synonym">Gaeumannomyces graminis var. tritici</name>
    <dbReference type="NCBI Taxonomy" id="644352"/>
    <lineage>
        <taxon>Eukaryota</taxon>
        <taxon>Fungi</taxon>
        <taxon>Dikarya</taxon>
        <taxon>Ascomycota</taxon>
        <taxon>Pezizomycotina</taxon>
        <taxon>Sordariomycetes</taxon>
        <taxon>Sordariomycetidae</taxon>
        <taxon>Magnaporthales</taxon>
        <taxon>Magnaporthaceae</taxon>
        <taxon>Gaeumannomyces</taxon>
    </lineage>
</organism>